<gene>
    <name evidence="13" type="ORF">ACFYXQ_44660</name>
</gene>
<evidence type="ECO:0000256" key="9">
    <source>
        <dbReference type="ARBA" id="ARBA00023012"/>
    </source>
</evidence>
<dbReference type="PANTHER" id="PTHR45436:SF5">
    <property type="entry name" value="SENSOR HISTIDINE KINASE TRCS"/>
    <property type="match status" value="1"/>
</dbReference>
<dbReference type="Gene3D" id="3.30.565.10">
    <property type="entry name" value="Histidine kinase-like ATPase, C-terminal domain"/>
    <property type="match status" value="1"/>
</dbReference>
<comment type="caution">
    <text evidence="13">The sequence shown here is derived from an EMBL/GenBank/DDBJ whole genome shotgun (WGS) entry which is preliminary data.</text>
</comment>
<evidence type="ECO:0000259" key="12">
    <source>
        <dbReference type="PROSITE" id="PS50109"/>
    </source>
</evidence>
<dbReference type="EC" id="2.7.13.3" evidence="3"/>
<keyword evidence="7 13" id="KW-0418">Kinase</keyword>
<evidence type="ECO:0000313" key="13">
    <source>
        <dbReference type="EMBL" id="MFF3574860.1"/>
    </source>
</evidence>
<dbReference type="CDD" id="cd00082">
    <property type="entry name" value="HisKA"/>
    <property type="match status" value="1"/>
</dbReference>
<dbReference type="Pfam" id="PF02518">
    <property type="entry name" value="HATPase_c"/>
    <property type="match status" value="1"/>
</dbReference>
<dbReference type="PRINTS" id="PR00344">
    <property type="entry name" value="BCTRLSENSOR"/>
</dbReference>
<evidence type="ECO:0000256" key="3">
    <source>
        <dbReference type="ARBA" id="ARBA00012438"/>
    </source>
</evidence>
<dbReference type="InterPro" id="IPR003594">
    <property type="entry name" value="HATPase_dom"/>
</dbReference>
<dbReference type="InterPro" id="IPR036890">
    <property type="entry name" value="HATPase_C_sf"/>
</dbReference>
<keyword evidence="10 11" id="KW-0472">Membrane</keyword>
<proteinExistence type="predicted"/>
<keyword evidence="8 11" id="KW-1133">Transmembrane helix</keyword>
<evidence type="ECO:0000256" key="6">
    <source>
        <dbReference type="ARBA" id="ARBA00022692"/>
    </source>
</evidence>
<name>A0ABW6SF04_9NOCA</name>
<dbReference type="RefSeq" id="WP_387406979.1">
    <property type="nucleotide sequence ID" value="NZ_JBIAQY010000032.1"/>
</dbReference>
<dbReference type="PROSITE" id="PS50109">
    <property type="entry name" value="HIS_KIN"/>
    <property type="match status" value="1"/>
</dbReference>
<dbReference type="SMART" id="SM00387">
    <property type="entry name" value="HATPase_c"/>
    <property type="match status" value="1"/>
</dbReference>
<dbReference type="Pfam" id="PF00512">
    <property type="entry name" value="HisKA"/>
    <property type="match status" value="1"/>
</dbReference>
<evidence type="ECO:0000256" key="2">
    <source>
        <dbReference type="ARBA" id="ARBA00004236"/>
    </source>
</evidence>
<keyword evidence="4" id="KW-0597">Phosphoprotein</keyword>
<keyword evidence="14" id="KW-1185">Reference proteome</keyword>
<evidence type="ECO:0000256" key="10">
    <source>
        <dbReference type="ARBA" id="ARBA00023136"/>
    </source>
</evidence>
<keyword evidence="5" id="KW-0808">Transferase</keyword>
<dbReference type="SUPFAM" id="SSF47384">
    <property type="entry name" value="Homodimeric domain of signal transducing histidine kinase"/>
    <property type="match status" value="1"/>
</dbReference>
<reference evidence="13 14" key="1">
    <citation type="submission" date="2024-10" db="EMBL/GenBank/DDBJ databases">
        <title>The Natural Products Discovery Center: Release of the First 8490 Sequenced Strains for Exploring Actinobacteria Biosynthetic Diversity.</title>
        <authorList>
            <person name="Kalkreuter E."/>
            <person name="Kautsar S.A."/>
            <person name="Yang D."/>
            <person name="Bader C.D."/>
            <person name="Teijaro C.N."/>
            <person name="Fluegel L."/>
            <person name="Davis C.M."/>
            <person name="Simpson J.R."/>
            <person name="Lauterbach L."/>
            <person name="Steele A.D."/>
            <person name="Gui C."/>
            <person name="Meng S."/>
            <person name="Li G."/>
            <person name="Viehrig K."/>
            <person name="Ye F."/>
            <person name="Su P."/>
            <person name="Kiefer A.F."/>
            <person name="Nichols A."/>
            <person name="Cepeda A.J."/>
            <person name="Yan W."/>
            <person name="Fan B."/>
            <person name="Jiang Y."/>
            <person name="Adhikari A."/>
            <person name="Zheng C.-J."/>
            <person name="Schuster L."/>
            <person name="Cowan T.M."/>
            <person name="Smanski M.J."/>
            <person name="Chevrette M.G."/>
            <person name="De Carvalho L.P.S."/>
            <person name="Shen B."/>
        </authorList>
    </citation>
    <scope>NUCLEOTIDE SEQUENCE [LARGE SCALE GENOMIC DNA]</scope>
    <source>
        <strain evidence="13 14">NPDC002593</strain>
    </source>
</reference>
<feature type="domain" description="Histidine kinase" evidence="12">
    <location>
        <begin position="180"/>
        <end position="399"/>
    </location>
</feature>
<evidence type="ECO:0000256" key="1">
    <source>
        <dbReference type="ARBA" id="ARBA00000085"/>
    </source>
</evidence>
<protein>
    <recommendedName>
        <fullName evidence="3">histidine kinase</fullName>
        <ecNumber evidence="3">2.7.13.3</ecNumber>
    </recommendedName>
</protein>
<evidence type="ECO:0000256" key="7">
    <source>
        <dbReference type="ARBA" id="ARBA00022777"/>
    </source>
</evidence>
<feature type="transmembrane region" description="Helical" evidence="11">
    <location>
        <begin position="16"/>
        <end position="36"/>
    </location>
</feature>
<keyword evidence="9" id="KW-0902">Two-component regulatory system</keyword>
<dbReference type="Proteomes" id="UP001601992">
    <property type="component" value="Unassembled WGS sequence"/>
</dbReference>
<comment type="catalytic activity">
    <reaction evidence="1">
        <text>ATP + protein L-histidine = ADP + protein N-phospho-L-histidine.</text>
        <dbReference type="EC" id="2.7.13.3"/>
    </reaction>
</comment>
<sequence length="401" mass="42278">MVSTEPAQLRRATRSAALQSAIVLAAVLLLVGFVLLSVDTRIGNRQIDAQLAQVAAQVDDVDDPPPGMAIGIATAAGHVALSAHAPASTAELTTSPTGYSTARSGGVEYRVLVLERSGRRIAVLVDKAPWEQSRQRVLEALLIAELAGVATAACAALLLSRRAIRPMVDALTTQRDFVADASHELRAPLTVLHTRAQLLARRATRDELPTEWRTQLDELVTDTRALAGIVDDLLLAAASEHESDRTEPVDLTALCHEVADSVTAHAATRGITVEVAVTDPAAATSVDGVRPALRRAVFALVDNALQHEKQGGTVTIAISRTADQVAVTVADTGAGLDPRDAQRYFRRFAHGEGHSTATRPHGIGLALVQAVVDAHHGSIAVDGAPERGSEFTITLPAGHRQ</sequence>
<evidence type="ECO:0000256" key="8">
    <source>
        <dbReference type="ARBA" id="ARBA00022989"/>
    </source>
</evidence>
<dbReference type="GO" id="GO:0016301">
    <property type="term" value="F:kinase activity"/>
    <property type="evidence" value="ECO:0007669"/>
    <property type="project" value="UniProtKB-KW"/>
</dbReference>
<evidence type="ECO:0000256" key="5">
    <source>
        <dbReference type="ARBA" id="ARBA00022679"/>
    </source>
</evidence>
<organism evidence="13 14">
    <name type="scientific">Nocardia jiangxiensis</name>
    <dbReference type="NCBI Taxonomy" id="282685"/>
    <lineage>
        <taxon>Bacteria</taxon>
        <taxon>Bacillati</taxon>
        <taxon>Actinomycetota</taxon>
        <taxon>Actinomycetes</taxon>
        <taxon>Mycobacteriales</taxon>
        <taxon>Nocardiaceae</taxon>
        <taxon>Nocardia</taxon>
    </lineage>
</organism>
<evidence type="ECO:0000313" key="14">
    <source>
        <dbReference type="Proteomes" id="UP001601992"/>
    </source>
</evidence>
<dbReference type="InterPro" id="IPR003661">
    <property type="entry name" value="HisK_dim/P_dom"/>
</dbReference>
<evidence type="ECO:0000256" key="4">
    <source>
        <dbReference type="ARBA" id="ARBA00022553"/>
    </source>
</evidence>
<comment type="subcellular location">
    <subcellularLocation>
        <location evidence="2">Cell membrane</location>
    </subcellularLocation>
</comment>
<dbReference type="SMART" id="SM00388">
    <property type="entry name" value="HisKA"/>
    <property type="match status" value="1"/>
</dbReference>
<dbReference type="InterPro" id="IPR004358">
    <property type="entry name" value="Sig_transdc_His_kin-like_C"/>
</dbReference>
<dbReference type="Gene3D" id="1.10.287.130">
    <property type="match status" value="1"/>
</dbReference>
<keyword evidence="6 11" id="KW-0812">Transmembrane</keyword>
<evidence type="ECO:0000256" key="11">
    <source>
        <dbReference type="SAM" id="Phobius"/>
    </source>
</evidence>
<dbReference type="EMBL" id="JBIAQY010000032">
    <property type="protein sequence ID" value="MFF3574860.1"/>
    <property type="molecule type" value="Genomic_DNA"/>
</dbReference>
<dbReference type="InterPro" id="IPR005467">
    <property type="entry name" value="His_kinase_dom"/>
</dbReference>
<dbReference type="InterPro" id="IPR050428">
    <property type="entry name" value="TCS_sensor_his_kinase"/>
</dbReference>
<dbReference type="PANTHER" id="PTHR45436">
    <property type="entry name" value="SENSOR HISTIDINE KINASE YKOH"/>
    <property type="match status" value="1"/>
</dbReference>
<feature type="transmembrane region" description="Helical" evidence="11">
    <location>
        <begin position="137"/>
        <end position="159"/>
    </location>
</feature>
<dbReference type="SUPFAM" id="SSF55874">
    <property type="entry name" value="ATPase domain of HSP90 chaperone/DNA topoisomerase II/histidine kinase"/>
    <property type="match status" value="1"/>
</dbReference>
<dbReference type="InterPro" id="IPR036097">
    <property type="entry name" value="HisK_dim/P_sf"/>
</dbReference>
<accession>A0ABW6SF04</accession>